<evidence type="ECO:0000256" key="1">
    <source>
        <dbReference type="ARBA" id="ARBA00004571"/>
    </source>
</evidence>
<comment type="caution">
    <text evidence="13">The sequence shown here is derived from an EMBL/GenBank/DDBJ whole genome shotgun (WGS) entry which is preliminary data.</text>
</comment>
<gene>
    <name evidence="13" type="ORF">FHW36_101231</name>
</gene>
<name>A0A561Q1Q1_9BACT</name>
<dbReference type="SUPFAM" id="SSF56935">
    <property type="entry name" value="Porins"/>
    <property type="match status" value="1"/>
</dbReference>
<dbReference type="OrthoDB" id="9764669at2"/>
<evidence type="ECO:0000256" key="4">
    <source>
        <dbReference type="ARBA" id="ARBA00022692"/>
    </source>
</evidence>
<accession>A0A561Q1Q1</accession>
<evidence type="ECO:0000256" key="3">
    <source>
        <dbReference type="ARBA" id="ARBA00022452"/>
    </source>
</evidence>
<evidence type="ECO:0000313" key="13">
    <source>
        <dbReference type="EMBL" id="TWF44312.1"/>
    </source>
</evidence>
<evidence type="ECO:0000256" key="9">
    <source>
        <dbReference type="RuleBase" id="RU003357"/>
    </source>
</evidence>
<keyword evidence="10" id="KW-0732">Signal</keyword>
<keyword evidence="3 8" id="KW-1134">Transmembrane beta strand</keyword>
<dbReference type="InterPro" id="IPR039426">
    <property type="entry name" value="TonB-dep_rcpt-like"/>
</dbReference>
<evidence type="ECO:0000256" key="10">
    <source>
        <dbReference type="SAM" id="SignalP"/>
    </source>
</evidence>
<dbReference type="InterPro" id="IPR037066">
    <property type="entry name" value="Plug_dom_sf"/>
</dbReference>
<dbReference type="RefSeq" id="WP_145660945.1">
    <property type="nucleotide sequence ID" value="NZ_VIWO01000001.1"/>
</dbReference>
<evidence type="ECO:0000256" key="2">
    <source>
        <dbReference type="ARBA" id="ARBA00022448"/>
    </source>
</evidence>
<dbReference type="GO" id="GO:0009279">
    <property type="term" value="C:cell outer membrane"/>
    <property type="evidence" value="ECO:0007669"/>
    <property type="project" value="UniProtKB-SubCell"/>
</dbReference>
<keyword evidence="4 8" id="KW-0812">Transmembrane</keyword>
<proteinExistence type="inferred from homology"/>
<keyword evidence="14" id="KW-1185">Reference proteome</keyword>
<dbReference type="GO" id="GO:0015344">
    <property type="term" value="F:siderophore uptake transmembrane transporter activity"/>
    <property type="evidence" value="ECO:0007669"/>
    <property type="project" value="TreeGrafter"/>
</dbReference>
<evidence type="ECO:0000256" key="6">
    <source>
        <dbReference type="ARBA" id="ARBA00023136"/>
    </source>
</evidence>
<dbReference type="EMBL" id="VIWO01000001">
    <property type="protein sequence ID" value="TWF44312.1"/>
    <property type="molecule type" value="Genomic_DNA"/>
</dbReference>
<keyword evidence="5 9" id="KW-0798">TonB box</keyword>
<feature type="chain" id="PRO_5022126050" evidence="10">
    <location>
        <begin position="21"/>
        <end position="647"/>
    </location>
</feature>
<keyword evidence="2 8" id="KW-0813">Transport</keyword>
<dbReference type="PANTHER" id="PTHR30069">
    <property type="entry name" value="TONB-DEPENDENT OUTER MEMBRANE RECEPTOR"/>
    <property type="match status" value="1"/>
</dbReference>
<keyword evidence="7 8" id="KW-0998">Cell outer membrane</keyword>
<dbReference type="Gene3D" id="2.170.130.10">
    <property type="entry name" value="TonB-dependent receptor, plug domain"/>
    <property type="match status" value="1"/>
</dbReference>
<comment type="similarity">
    <text evidence="8 9">Belongs to the TonB-dependent receptor family.</text>
</comment>
<dbReference type="Pfam" id="PF07715">
    <property type="entry name" value="Plug"/>
    <property type="match status" value="1"/>
</dbReference>
<dbReference type="Proteomes" id="UP000320811">
    <property type="component" value="Unassembled WGS sequence"/>
</dbReference>
<comment type="subcellular location">
    <subcellularLocation>
        <location evidence="1 8">Cell outer membrane</location>
        <topology evidence="1 8">Multi-pass membrane protein</topology>
    </subcellularLocation>
</comment>
<evidence type="ECO:0000259" key="12">
    <source>
        <dbReference type="Pfam" id="PF07715"/>
    </source>
</evidence>
<keyword evidence="6 8" id="KW-0472">Membrane</keyword>
<organism evidence="13 14">
    <name type="scientific">Chitinophaga polysaccharea</name>
    <dbReference type="NCBI Taxonomy" id="1293035"/>
    <lineage>
        <taxon>Bacteria</taxon>
        <taxon>Pseudomonadati</taxon>
        <taxon>Bacteroidota</taxon>
        <taxon>Chitinophagia</taxon>
        <taxon>Chitinophagales</taxon>
        <taxon>Chitinophagaceae</taxon>
        <taxon>Chitinophaga</taxon>
    </lineage>
</organism>
<evidence type="ECO:0000256" key="8">
    <source>
        <dbReference type="PROSITE-ProRule" id="PRU01360"/>
    </source>
</evidence>
<evidence type="ECO:0000313" key="14">
    <source>
        <dbReference type="Proteomes" id="UP000320811"/>
    </source>
</evidence>
<feature type="domain" description="TonB-dependent receptor plug" evidence="12">
    <location>
        <begin position="45"/>
        <end position="152"/>
    </location>
</feature>
<sequence length="647" mass="72410">MQLKRYPFIFLILGCTAAAAQDSSRTSQLNEVTVTASKGPQKAGETGKVVTILSHDYLEQNSGKTIASILNQQPGLVINGAENNRGTTPNVYMRGASNGNTLILVDGLPVNDASQINNTFDLNFITPDQVERIEILRGSQSTLYGSNAVAGVINIITRKTGDKKLGVGANVSYGSYRDFQGSVNVHGNIERFSYLVSYKHEKARGFSDAYDSTHHAGFDNDGFQQNTLFAKLGMTAGKRWQFQYITNWTNNRHDLDEGGFVDDKDYTGTSKYLLQGISSEYKFKNGSWHVLASYQHTRRDILNDSNSVSPAAYAKFDSSIFVAKTAQVESYVNWDLTRQIKLVGGAAFTFSDTRQFDHLLSTYSPVFQDTELSPDSSRTNQTSVYAALLFHNLSGFNLELGGRLNHHSLYGNNGTFTFNPSYLIGQHHKVFVNISSAYNVPTLYQLYAAGYGNKALKPENTISYEAGYQADLAHSRVGFRATGFSRNTRDLVIFYFDPVTYFSQYQNANKQKAYGVEFEGNWTITKGLVLTANYTYVDGKVTVQQNNKDTSYYNLYRVPKHLVNASLGYQVNNALFVSVTGKYAGQRFEQTKPLGDYYTLDLYGEYKFGNLLKIFAGFRNITDYKYFDISGYNSRRFNFNTGISFNL</sequence>
<dbReference type="PANTHER" id="PTHR30069:SF50">
    <property type="entry name" value="TONB-DEPENDENT RECEPTOR HI_1217-RELATED"/>
    <property type="match status" value="1"/>
</dbReference>
<feature type="signal peptide" evidence="10">
    <location>
        <begin position="1"/>
        <end position="20"/>
    </location>
</feature>
<evidence type="ECO:0000256" key="5">
    <source>
        <dbReference type="ARBA" id="ARBA00023077"/>
    </source>
</evidence>
<dbReference type="PROSITE" id="PS52016">
    <property type="entry name" value="TONB_DEPENDENT_REC_3"/>
    <property type="match status" value="1"/>
</dbReference>
<dbReference type="CDD" id="cd01347">
    <property type="entry name" value="ligand_gated_channel"/>
    <property type="match status" value="1"/>
</dbReference>
<dbReference type="GO" id="GO:0044718">
    <property type="term" value="P:siderophore transmembrane transport"/>
    <property type="evidence" value="ECO:0007669"/>
    <property type="project" value="TreeGrafter"/>
</dbReference>
<dbReference type="AlphaFoldDB" id="A0A561Q1Q1"/>
<dbReference type="InterPro" id="IPR012910">
    <property type="entry name" value="Plug_dom"/>
</dbReference>
<dbReference type="Gene3D" id="2.40.170.20">
    <property type="entry name" value="TonB-dependent receptor, beta-barrel domain"/>
    <property type="match status" value="1"/>
</dbReference>
<reference evidence="13 14" key="1">
    <citation type="submission" date="2019-06" db="EMBL/GenBank/DDBJ databases">
        <title>Sorghum-associated microbial communities from plants grown in Nebraska, USA.</title>
        <authorList>
            <person name="Schachtman D."/>
        </authorList>
    </citation>
    <scope>NUCLEOTIDE SEQUENCE [LARGE SCALE GENOMIC DNA]</scope>
    <source>
        <strain evidence="13 14">1209</strain>
    </source>
</reference>
<evidence type="ECO:0000256" key="7">
    <source>
        <dbReference type="ARBA" id="ARBA00023237"/>
    </source>
</evidence>
<dbReference type="InterPro" id="IPR000531">
    <property type="entry name" value="Beta-barrel_TonB"/>
</dbReference>
<evidence type="ECO:0000259" key="11">
    <source>
        <dbReference type="Pfam" id="PF00593"/>
    </source>
</evidence>
<feature type="domain" description="TonB-dependent receptor-like beta-barrel" evidence="11">
    <location>
        <begin position="216"/>
        <end position="621"/>
    </location>
</feature>
<dbReference type="Pfam" id="PF00593">
    <property type="entry name" value="TonB_dep_Rec_b-barrel"/>
    <property type="match status" value="1"/>
</dbReference>
<dbReference type="InterPro" id="IPR036942">
    <property type="entry name" value="Beta-barrel_TonB_sf"/>
</dbReference>
<protein>
    <submittedName>
        <fullName evidence="13">Vitamin B12 transporter</fullName>
    </submittedName>
</protein>